<organism evidence="1 2">
    <name type="scientific">Acanthopleuribacter pedis</name>
    <dbReference type="NCBI Taxonomy" id="442870"/>
    <lineage>
        <taxon>Bacteria</taxon>
        <taxon>Pseudomonadati</taxon>
        <taxon>Acidobacteriota</taxon>
        <taxon>Holophagae</taxon>
        <taxon>Acanthopleuribacterales</taxon>
        <taxon>Acanthopleuribacteraceae</taxon>
        <taxon>Acanthopleuribacter</taxon>
    </lineage>
</organism>
<keyword evidence="2" id="KW-1185">Reference proteome</keyword>
<sequence>MKYRFSAESYDHIIFALNEVALDYRKYDVPKPPEVKQAQDEVRASFNHDLYHEKGYQVVFLSESSKKAIYQALDENAFRYHEQVLVKLKEEFESPIL</sequence>
<proteinExistence type="predicted"/>
<dbReference type="EMBL" id="JAFREP010000005">
    <property type="protein sequence ID" value="MBO1318330.1"/>
    <property type="molecule type" value="Genomic_DNA"/>
</dbReference>
<evidence type="ECO:0000313" key="2">
    <source>
        <dbReference type="Proteomes" id="UP000664417"/>
    </source>
</evidence>
<gene>
    <name evidence="1" type="ORF">J3U88_07680</name>
</gene>
<accession>A0A8J7Q323</accession>
<dbReference type="Proteomes" id="UP000664417">
    <property type="component" value="Unassembled WGS sequence"/>
</dbReference>
<protein>
    <submittedName>
        <fullName evidence="1">Uncharacterized protein</fullName>
    </submittedName>
</protein>
<dbReference type="AlphaFoldDB" id="A0A8J7Q323"/>
<reference evidence="1" key="1">
    <citation type="submission" date="2021-03" db="EMBL/GenBank/DDBJ databases">
        <authorList>
            <person name="Wang G."/>
        </authorList>
    </citation>
    <scope>NUCLEOTIDE SEQUENCE</scope>
    <source>
        <strain evidence="1">KCTC 12899</strain>
    </source>
</reference>
<comment type="caution">
    <text evidence="1">The sequence shown here is derived from an EMBL/GenBank/DDBJ whole genome shotgun (WGS) entry which is preliminary data.</text>
</comment>
<evidence type="ECO:0000313" key="1">
    <source>
        <dbReference type="EMBL" id="MBO1318330.1"/>
    </source>
</evidence>
<dbReference type="RefSeq" id="WP_207858038.1">
    <property type="nucleotide sequence ID" value="NZ_JAFREP010000005.1"/>
</dbReference>
<name>A0A8J7Q323_9BACT</name>